<keyword evidence="4" id="KW-1185">Reference proteome</keyword>
<dbReference type="Gene3D" id="1.10.510.10">
    <property type="entry name" value="Transferase(Phosphotransferase) domain 1"/>
    <property type="match status" value="1"/>
</dbReference>
<dbReference type="EMBL" id="NBSK02000008">
    <property type="protein sequence ID" value="KAJ0194059.1"/>
    <property type="molecule type" value="Genomic_DNA"/>
</dbReference>
<dbReference type="Pfam" id="PF00069">
    <property type="entry name" value="Pkinase"/>
    <property type="match status" value="1"/>
</dbReference>
<dbReference type="GO" id="GO:0005524">
    <property type="term" value="F:ATP binding"/>
    <property type="evidence" value="ECO:0007669"/>
    <property type="project" value="InterPro"/>
</dbReference>
<evidence type="ECO:0000259" key="2">
    <source>
        <dbReference type="PROSITE" id="PS50011"/>
    </source>
</evidence>
<proteinExistence type="inferred from homology"/>
<evidence type="ECO:0000313" key="4">
    <source>
        <dbReference type="Proteomes" id="UP000235145"/>
    </source>
</evidence>
<sequence length="168" mass="18244">MDGESIIWKAFSPLKTIDFGLSVFFKRGETFVDVVGSPYYVALEILLKNYGPEADIWSAGAILYILLCGVPPFWGEEGLSNHGFHITRLNTYTTEPVQHVDQTILQQALSTSVVVVASPSAVGAWVDLLPKPQTWEGSVACIGETTASAARKLGLTNVYHPSTLVHHG</sequence>
<feature type="domain" description="Protein kinase" evidence="2">
    <location>
        <begin position="1"/>
        <end position="168"/>
    </location>
</feature>
<dbReference type="AlphaFoldDB" id="A0A9R1X0S7"/>
<dbReference type="Proteomes" id="UP000235145">
    <property type="component" value="Unassembled WGS sequence"/>
</dbReference>
<comment type="caution">
    <text evidence="3">The sequence shown here is derived from an EMBL/GenBank/DDBJ whole genome shotgun (WGS) entry which is preliminary data.</text>
</comment>
<dbReference type="GO" id="GO:0006780">
    <property type="term" value="P:uroporphyrinogen III biosynthetic process"/>
    <property type="evidence" value="ECO:0000318"/>
    <property type="project" value="GO_Central"/>
</dbReference>
<dbReference type="GO" id="GO:0004672">
    <property type="term" value="F:protein kinase activity"/>
    <property type="evidence" value="ECO:0007669"/>
    <property type="project" value="InterPro"/>
</dbReference>
<reference evidence="3 4" key="1">
    <citation type="journal article" date="2017" name="Nat. Commun.">
        <title>Genome assembly with in vitro proximity ligation data and whole-genome triplication in lettuce.</title>
        <authorList>
            <person name="Reyes-Chin-Wo S."/>
            <person name="Wang Z."/>
            <person name="Yang X."/>
            <person name="Kozik A."/>
            <person name="Arikit S."/>
            <person name="Song C."/>
            <person name="Xia L."/>
            <person name="Froenicke L."/>
            <person name="Lavelle D.O."/>
            <person name="Truco M.J."/>
            <person name="Xia R."/>
            <person name="Zhu S."/>
            <person name="Xu C."/>
            <person name="Xu H."/>
            <person name="Xu X."/>
            <person name="Cox K."/>
            <person name="Korf I."/>
            <person name="Meyers B.C."/>
            <person name="Michelmore R.W."/>
        </authorList>
    </citation>
    <scope>NUCLEOTIDE SEQUENCE [LARGE SCALE GENOMIC DNA]</scope>
    <source>
        <strain evidence="4">cv. Salinas</strain>
        <tissue evidence="3">Seedlings</tissue>
    </source>
</reference>
<dbReference type="InterPro" id="IPR011009">
    <property type="entry name" value="Kinase-like_dom_sf"/>
</dbReference>
<evidence type="ECO:0000313" key="3">
    <source>
        <dbReference type="EMBL" id="KAJ0194059.1"/>
    </source>
</evidence>
<gene>
    <name evidence="3" type="ORF">LSAT_V11C800442400</name>
</gene>
<keyword evidence="1" id="KW-0456">Lyase</keyword>
<keyword evidence="1" id="KW-0627">Porphyrin biosynthesis</keyword>
<accession>A0A9R1X0S7</accession>
<dbReference type="SUPFAM" id="SSF56112">
    <property type="entry name" value="Protein kinase-like (PK-like)"/>
    <property type="match status" value="1"/>
</dbReference>
<evidence type="ECO:0000256" key="1">
    <source>
        <dbReference type="RuleBase" id="RU366031"/>
    </source>
</evidence>
<dbReference type="EC" id="4.2.1.75" evidence="1"/>
<comment type="similarity">
    <text evidence="1">Belongs to the uroporphyrinogen-III synthase family.</text>
</comment>
<comment type="function">
    <text evidence="1">Catalyzes cyclization of the linear tetrapyrrole, hydroxymethylbilane, to the macrocyclic uroporphyrinogen III.</text>
</comment>
<dbReference type="GO" id="GO:0004852">
    <property type="term" value="F:uroporphyrinogen-III synthase activity"/>
    <property type="evidence" value="ECO:0000318"/>
    <property type="project" value="GO_Central"/>
</dbReference>
<dbReference type="PANTHER" id="PTHR38042">
    <property type="entry name" value="UROPORPHYRINOGEN-III SYNTHASE, CHLOROPLASTIC"/>
    <property type="match status" value="1"/>
</dbReference>
<dbReference type="Gene3D" id="3.40.50.10090">
    <property type="match status" value="1"/>
</dbReference>
<dbReference type="PROSITE" id="PS50011">
    <property type="entry name" value="PROTEIN_KINASE_DOM"/>
    <property type="match status" value="1"/>
</dbReference>
<protein>
    <recommendedName>
        <fullName evidence="1">Uroporphyrinogen-III synthase</fullName>
        <ecNumber evidence="1">4.2.1.75</ecNumber>
    </recommendedName>
</protein>
<name>A0A9R1X0S7_LACSA</name>
<comment type="pathway">
    <text evidence="1">Porphyrin-containing compound metabolism; protoporphyrin-IX biosynthesis; coproporphyrinogen-III from 5-aminolevulinate: step 3/4.</text>
</comment>
<dbReference type="GO" id="GO:0009507">
    <property type="term" value="C:chloroplast"/>
    <property type="evidence" value="ECO:0000318"/>
    <property type="project" value="GO_Central"/>
</dbReference>
<dbReference type="InterPro" id="IPR000719">
    <property type="entry name" value="Prot_kinase_dom"/>
</dbReference>
<dbReference type="InterPro" id="IPR036108">
    <property type="entry name" value="4pyrrol_syn_uPrphyn_synt_sf"/>
</dbReference>
<dbReference type="InterPro" id="IPR039793">
    <property type="entry name" value="UROS/Hem4"/>
</dbReference>
<comment type="catalytic activity">
    <reaction evidence="1">
        <text>hydroxymethylbilane = uroporphyrinogen III + H2O</text>
        <dbReference type="Rhea" id="RHEA:18965"/>
        <dbReference type="ChEBI" id="CHEBI:15377"/>
        <dbReference type="ChEBI" id="CHEBI:57308"/>
        <dbReference type="ChEBI" id="CHEBI:57845"/>
        <dbReference type="EC" id="4.2.1.75"/>
    </reaction>
</comment>
<organism evidence="3 4">
    <name type="scientific">Lactuca sativa</name>
    <name type="common">Garden lettuce</name>
    <dbReference type="NCBI Taxonomy" id="4236"/>
    <lineage>
        <taxon>Eukaryota</taxon>
        <taxon>Viridiplantae</taxon>
        <taxon>Streptophyta</taxon>
        <taxon>Embryophyta</taxon>
        <taxon>Tracheophyta</taxon>
        <taxon>Spermatophyta</taxon>
        <taxon>Magnoliopsida</taxon>
        <taxon>eudicotyledons</taxon>
        <taxon>Gunneridae</taxon>
        <taxon>Pentapetalae</taxon>
        <taxon>asterids</taxon>
        <taxon>campanulids</taxon>
        <taxon>Asterales</taxon>
        <taxon>Asteraceae</taxon>
        <taxon>Cichorioideae</taxon>
        <taxon>Cichorieae</taxon>
        <taxon>Lactucinae</taxon>
        <taxon>Lactuca</taxon>
    </lineage>
</organism>
<dbReference type="PANTHER" id="PTHR38042:SF5">
    <property type="entry name" value="UROPORPHYRINOGEN-III SYNTHASE"/>
    <property type="match status" value="1"/>
</dbReference>
<dbReference type="GO" id="GO:0006782">
    <property type="term" value="P:protoporphyrinogen IX biosynthetic process"/>
    <property type="evidence" value="ECO:0007669"/>
    <property type="project" value="UniProtKB-UniRule"/>
</dbReference>